<name>A0A5N6SL28_ASPPS</name>
<evidence type="ECO:0000313" key="2">
    <source>
        <dbReference type="Proteomes" id="UP000325672"/>
    </source>
</evidence>
<dbReference type="RefSeq" id="XP_031910682.1">
    <property type="nucleotide sequence ID" value="XM_032051752.1"/>
</dbReference>
<gene>
    <name evidence="1" type="ORF">BDV38DRAFT_158628</name>
</gene>
<dbReference type="Proteomes" id="UP000325672">
    <property type="component" value="Unassembled WGS sequence"/>
</dbReference>
<reference evidence="1 2" key="1">
    <citation type="submission" date="2019-04" db="EMBL/GenBank/DDBJ databases">
        <title>Friends and foes A comparative genomics study of 23 Aspergillus species from section Flavi.</title>
        <authorList>
            <consortium name="DOE Joint Genome Institute"/>
            <person name="Kjaerbolling I."/>
            <person name="Vesth T."/>
            <person name="Frisvad J.C."/>
            <person name="Nybo J.L."/>
            <person name="Theobald S."/>
            <person name="Kildgaard S."/>
            <person name="Isbrandt T."/>
            <person name="Kuo A."/>
            <person name="Sato A."/>
            <person name="Lyhne E.K."/>
            <person name="Kogle M.E."/>
            <person name="Wiebenga A."/>
            <person name="Kun R.S."/>
            <person name="Lubbers R.J."/>
            <person name="Makela M.R."/>
            <person name="Barry K."/>
            <person name="Chovatia M."/>
            <person name="Clum A."/>
            <person name="Daum C."/>
            <person name="Haridas S."/>
            <person name="He G."/>
            <person name="LaButti K."/>
            <person name="Lipzen A."/>
            <person name="Mondo S."/>
            <person name="Riley R."/>
            <person name="Salamov A."/>
            <person name="Simmons B.A."/>
            <person name="Magnuson J.K."/>
            <person name="Henrissat B."/>
            <person name="Mortensen U.H."/>
            <person name="Larsen T.O."/>
            <person name="Devries R.P."/>
            <person name="Grigoriev I.V."/>
            <person name="Machida M."/>
            <person name="Baker S.E."/>
            <person name="Andersen M.R."/>
        </authorList>
    </citation>
    <scope>NUCLEOTIDE SEQUENCE [LARGE SCALE GENOMIC DNA]</scope>
    <source>
        <strain evidence="1 2">CBS 117625</strain>
    </source>
</reference>
<sequence>MVEFNISLCCVTLTIDQVSLALGITGTSMFRASCSEIRYINQQGSLELLVVLSDHVQNAPLRSCTRCNRQRYFQDEPVSMKLRLNSE</sequence>
<protein>
    <submittedName>
        <fullName evidence="1">Uncharacterized protein</fullName>
    </submittedName>
</protein>
<evidence type="ECO:0000313" key="1">
    <source>
        <dbReference type="EMBL" id="KAE8134619.1"/>
    </source>
</evidence>
<keyword evidence="2" id="KW-1185">Reference proteome</keyword>
<dbReference type="GeneID" id="43635962"/>
<dbReference type="EMBL" id="ML743602">
    <property type="protein sequence ID" value="KAE8134619.1"/>
    <property type="molecule type" value="Genomic_DNA"/>
</dbReference>
<organism evidence="1 2">
    <name type="scientific">Aspergillus pseudotamarii</name>
    <dbReference type="NCBI Taxonomy" id="132259"/>
    <lineage>
        <taxon>Eukaryota</taxon>
        <taxon>Fungi</taxon>
        <taxon>Dikarya</taxon>
        <taxon>Ascomycota</taxon>
        <taxon>Pezizomycotina</taxon>
        <taxon>Eurotiomycetes</taxon>
        <taxon>Eurotiomycetidae</taxon>
        <taxon>Eurotiales</taxon>
        <taxon>Aspergillaceae</taxon>
        <taxon>Aspergillus</taxon>
        <taxon>Aspergillus subgen. Circumdati</taxon>
    </lineage>
</organism>
<proteinExistence type="predicted"/>
<accession>A0A5N6SL28</accession>
<dbReference type="AlphaFoldDB" id="A0A5N6SL28"/>